<name>A0A4V2ZZV9_9SPHI</name>
<evidence type="ECO:0000256" key="2">
    <source>
        <dbReference type="ARBA" id="ARBA00023136"/>
    </source>
</evidence>
<dbReference type="SUPFAM" id="SSF103088">
    <property type="entry name" value="OmpA-like"/>
    <property type="match status" value="1"/>
</dbReference>
<dbReference type="PANTHER" id="PTHR30329:SF21">
    <property type="entry name" value="LIPOPROTEIN YIAD-RELATED"/>
    <property type="match status" value="1"/>
</dbReference>
<comment type="caution">
    <text evidence="6">The sequence shown here is derived from an EMBL/GenBank/DDBJ whole genome shotgun (WGS) entry which is preliminary data.</text>
</comment>
<dbReference type="PROSITE" id="PS51123">
    <property type="entry name" value="OMPA_2"/>
    <property type="match status" value="1"/>
</dbReference>
<dbReference type="PANTHER" id="PTHR30329">
    <property type="entry name" value="STATOR ELEMENT OF FLAGELLAR MOTOR COMPLEX"/>
    <property type="match status" value="1"/>
</dbReference>
<evidence type="ECO:0000256" key="4">
    <source>
        <dbReference type="PROSITE-ProRule" id="PRU00473"/>
    </source>
</evidence>
<gene>
    <name evidence="6" type="ORF">EZJ43_16535</name>
</gene>
<dbReference type="CDD" id="cd07185">
    <property type="entry name" value="OmpA_C-like"/>
    <property type="match status" value="1"/>
</dbReference>
<evidence type="ECO:0000256" key="1">
    <source>
        <dbReference type="ARBA" id="ARBA00004442"/>
    </source>
</evidence>
<evidence type="ECO:0000313" key="7">
    <source>
        <dbReference type="Proteomes" id="UP000295668"/>
    </source>
</evidence>
<keyword evidence="7" id="KW-1185">Reference proteome</keyword>
<evidence type="ECO:0000313" key="6">
    <source>
        <dbReference type="EMBL" id="TDG34853.1"/>
    </source>
</evidence>
<dbReference type="InterPro" id="IPR006665">
    <property type="entry name" value="OmpA-like"/>
</dbReference>
<dbReference type="Pfam" id="PF00691">
    <property type="entry name" value="OmpA"/>
    <property type="match status" value="1"/>
</dbReference>
<dbReference type="RefSeq" id="WP_133263832.1">
    <property type="nucleotide sequence ID" value="NZ_SJCY01000018.1"/>
</dbReference>
<dbReference type="PROSITE" id="PS51257">
    <property type="entry name" value="PROKAR_LIPOPROTEIN"/>
    <property type="match status" value="1"/>
</dbReference>
<organism evidence="6 7">
    <name type="scientific">Pedobacter changchengzhani</name>
    <dbReference type="NCBI Taxonomy" id="2529274"/>
    <lineage>
        <taxon>Bacteria</taxon>
        <taxon>Pseudomonadati</taxon>
        <taxon>Bacteroidota</taxon>
        <taxon>Sphingobacteriia</taxon>
        <taxon>Sphingobacteriales</taxon>
        <taxon>Sphingobacteriaceae</taxon>
        <taxon>Pedobacter</taxon>
    </lineage>
</organism>
<reference evidence="6 7" key="1">
    <citation type="submission" date="2019-02" db="EMBL/GenBank/DDBJ databases">
        <title>Pedobacter sp. nov., a novel speices isolated from soil of pinguins habitat in Antarcitica.</title>
        <authorList>
            <person name="He R.-H."/>
        </authorList>
    </citation>
    <scope>NUCLEOTIDE SEQUENCE [LARGE SCALE GENOMIC DNA]</scope>
    <source>
        <strain evidence="6 7">E01020</strain>
    </source>
</reference>
<dbReference type="OrthoDB" id="9792021at2"/>
<dbReference type="InterPro" id="IPR006664">
    <property type="entry name" value="OMP_bac"/>
</dbReference>
<dbReference type="PRINTS" id="PR01021">
    <property type="entry name" value="OMPADOMAIN"/>
</dbReference>
<dbReference type="Gene3D" id="3.30.1330.60">
    <property type="entry name" value="OmpA-like domain"/>
    <property type="match status" value="1"/>
</dbReference>
<keyword evidence="3" id="KW-0998">Cell outer membrane</keyword>
<dbReference type="InterPro" id="IPR050330">
    <property type="entry name" value="Bact_OuterMem_StrucFunc"/>
</dbReference>
<evidence type="ECO:0000256" key="3">
    <source>
        <dbReference type="ARBA" id="ARBA00023237"/>
    </source>
</evidence>
<comment type="subcellular location">
    <subcellularLocation>
        <location evidence="1">Cell outer membrane</location>
    </subcellularLocation>
</comment>
<accession>A0A4V2ZZV9</accession>
<proteinExistence type="predicted"/>
<keyword evidence="2 4" id="KW-0472">Membrane</keyword>
<dbReference type="GO" id="GO:0009279">
    <property type="term" value="C:cell outer membrane"/>
    <property type="evidence" value="ECO:0007669"/>
    <property type="project" value="UniProtKB-SubCell"/>
</dbReference>
<dbReference type="EMBL" id="SJCY01000018">
    <property type="protein sequence ID" value="TDG34853.1"/>
    <property type="molecule type" value="Genomic_DNA"/>
</dbReference>
<dbReference type="Proteomes" id="UP000295668">
    <property type="component" value="Unassembled WGS sequence"/>
</dbReference>
<sequence>MKKIVICICIALTAFACKQKAKTVENTETPVATVNEAKTDSTKNNDVFDINKIPISDHDLGEFPYLSAPDKYGYGDYAGGMRKTDISDFDKEYFAVNGKLIPQEGKSCKVGIDVLNSQTTQFNSLIVEKSFEKAILALGGVQVNNVPVPQSEIERIGNKELIDKHYGYSIDYNLLDDVKTYVIRTKDKVVWIQFSLLNKESGRITFLEQGKLETLAIKKITADQMKADIDANGKAVLNINFDTNKSSLQPDGQTVVNEIGTLLKANPNLKLSIEGYTDNVGNPAQNKQLSIDRANTVVNYLVAIGIPKHNLKANGFGAEKPLVANDTDLNRARNRRVELVKF</sequence>
<evidence type="ECO:0000259" key="5">
    <source>
        <dbReference type="PROSITE" id="PS51123"/>
    </source>
</evidence>
<dbReference type="AlphaFoldDB" id="A0A4V2ZZV9"/>
<protein>
    <submittedName>
        <fullName evidence="6">OmpA family protein</fullName>
    </submittedName>
</protein>
<feature type="domain" description="OmpA-like" evidence="5">
    <location>
        <begin position="228"/>
        <end position="342"/>
    </location>
</feature>
<dbReference type="InterPro" id="IPR036737">
    <property type="entry name" value="OmpA-like_sf"/>
</dbReference>